<evidence type="ECO:0000313" key="5">
    <source>
        <dbReference type="EMBL" id="SFJ52470.1"/>
    </source>
</evidence>
<name>A0A1I3S289_HALDA</name>
<dbReference type="PROSITE" id="PS00894">
    <property type="entry name" value="HTH_DEOR_1"/>
    <property type="match status" value="1"/>
</dbReference>
<evidence type="ECO:0000259" key="4">
    <source>
        <dbReference type="PROSITE" id="PS51000"/>
    </source>
</evidence>
<keyword evidence="6" id="KW-1185">Reference proteome</keyword>
<evidence type="ECO:0000256" key="3">
    <source>
        <dbReference type="ARBA" id="ARBA00023163"/>
    </source>
</evidence>
<dbReference type="PRINTS" id="PR00037">
    <property type="entry name" value="HTHLACR"/>
</dbReference>
<evidence type="ECO:0000256" key="2">
    <source>
        <dbReference type="ARBA" id="ARBA00023125"/>
    </source>
</evidence>
<dbReference type="RefSeq" id="WP_075035551.1">
    <property type="nucleotide sequence ID" value="NZ_FOSB01000002.1"/>
</dbReference>
<dbReference type="InterPro" id="IPR037171">
    <property type="entry name" value="NagB/RpiA_transferase-like"/>
</dbReference>
<feature type="domain" description="HTH deoR-type" evidence="4">
    <location>
        <begin position="5"/>
        <end position="60"/>
    </location>
</feature>
<dbReference type="InterPro" id="IPR036390">
    <property type="entry name" value="WH_DNA-bd_sf"/>
</dbReference>
<dbReference type="InterPro" id="IPR050313">
    <property type="entry name" value="Carb_Metab_HTH_regulators"/>
</dbReference>
<dbReference type="Pfam" id="PF00455">
    <property type="entry name" value="DeoRC"/>
    <property type="match status" value="1"/>
</dbReference>
<dbReference type="Gene3D" id="3.40.50.1360">
    <property type="match status" value="1"/>
</dbReference>
<dbReference type="PANTHER" id="PTHR30363">
    <property type="entry name" value="HTH-TYPE TRANSCRIPTIONAL REGULATOR SRLR-RELATED"/>
    <property type="match status" value="1"/>
</dbReference>
<accession>A0A1I3S289</accession>
<keyword evidence="3" id="KW-0804">Transcription</keyword>
<dbReference type="SMART" id="SM00420">
    <property type="entry name" value="HTH_DEOR"/>
    <property type="match status" value="1"/>
</dbReference>
<dbReference type="OrthoDB" id="9797223at2"/>
<dbReference type="Pfam" id="PF08220">
    <property type="entry name" value="HTH_DeoR"/>
    <property type="match status" value="1"/>
</dbReference>
<dbReference type="InterPro" id="IPR014036">
    <property type="entry name" value="DeoR-like_C"/>
</dbReference>
<protein>
    <submittedName>
        <fullName evidence="5">Transcriptional regulator, DeoR family</fullName>
    </submittedName>
</protein>
<organism evidence="5 6">
    <name type="scientific">Halobacillus dabanensis</name>
    <dbReference type="NCBI Taxonomy" id="240302"/>
    <lineage>
        <taxon>Bacteria</taxon>
        <taxon>Bacillati</taxon>
        <taxon>Bacillota</taxon>
        <taxon>Bacilli</taxon>
        <taxon>Bacillales</taxon>
        <taxon>Bacillaceae</taxon>
        <taxon>Halobacillus</taxon>
    </lineage>
</organism>
<dbReference type="InterPro" id="IPR001034">
    <property type="entry name" value="DeoR_HTH"/>
</dbReference>
<dbReference type="AlphaFoldDB" id="A0A1I3S289"/>
<dbReference type="GO" id="GO:0003677">
    <property type="term" value="F:DNA binding"/>
    <property type="evidence" value="ECO:0007669"/>
    <property type="project" value="UniProtKB-KW"/>
</dbReference>
<dbReference type="InterPro" id="IPR018356">
    <property type="entry name" value="Tscrpt_reg_HTH_DeoR_CS"/>
</dbReference>
<dbReference type="PROSITE" id="PS51000">
    <property type="entry name" value="HTH_DEOR_2"/>
    <property type="match status" value="1"/>
</dbReference>
<dbReference type="Gene3D" id="1.10.10.10">
    <property type="entry name" value="Winged helix-like DNA-binding domain superfamily/Winged helix DNA-binding domain"/>
    <property type="match status" value="1"/>
</dbReference>
<dbReference type="Proteomes" id="UP000183557">
    <property type="component" value="Unassembled WGS sequence"/>
</dbReference>
<dbReference type="InterPro" id="IPR036388">
    <property type="entry name" value="WH-like_DNA-bd_sf"/>
</dbReference>
<keyword evidence="2" id="KW-0238">DNA-binding</keyword>
<sequence>MKMFASERRNEIMKILQQKQRLTVKEIAEQISTSEATIRADLTKLEMDGLLTRTHGGAILNEGVSNETSFYFREKKHKSEKRKIAVKALELIKNQQCILLDASSTTVELARHLKNIPFQLTVVTNGIQTALELKDNPLITVILIGGIVTKGSTSIEGDLGIQTLDQVNIDLMFTSASGFSIESGLTDFNLYEVELKREMVKRAKEIVALVDHSKINLSSSAVFCLSNQINTFITDQPMDEELYRELKKLNVKIID</sequence>
<dbReference type="EMBL" id="FOSB01000002">
    <property type="protein sequence ID" value="SFJ52470.1"/>
    <property type="molecule type" value="Genomic_DNA"/>
</dbReference>
<dbReference type="GO" id="GO:0003700">
    <property type="term" value="F:DNA-binding transcription factor activity"/>
    <property type="evidence" value="ECO:0007669"/>
    <property type="project" value="InterPro"/>
</dbReference>
<evidence type="ECO:0000256" key="1">
    <source>
        <dbReference type="ARBA" id="ARBA00023015"/>
    </source>
</evidence>
<gene>
    <name evidence="5" type="ORF">SAMN04487936_102494</name>
</gene>
<dbReference type="SUPFAM" id="SSF100950">
    <property type="entry name" value="NagB/RpiA/CoA transferase-like"/>
    <property type="match status" value="1"/>
</dbReference>
<keyword evidence="1" id="KW-0805">Transcription regulation</keyword>
<proteinExistence type="predicted"/>
<dbReference type="SUPFAM" id="SSF46785">
    <property type="entry name" value="Winged helix' DNA-binding domain"/>
    <property type="match status" value="1"/>
</dbReference>
<dbReference type="SMART" id="SM01134">
    <property type="entry name" value="DeoRC"/>
    <property type="match status" value="1"/>
</dbReference>
<evidence type="ECO:0000313" key="6">
    <source>
        <dbReference type="Proteomes" id="UP000183557"/>
    </source>
</evidence>
<reference evidence="6" key="1">
    <citation type="submission" date="2016-10" db="EMBL/GenBank/DDBJ databases">
        <authorList>
            <person name="Varghese N."/>
            <person name="Submissions S."/>
        </authorList>
    </citation>
    <scope>NUCLEOTIDE SEQUENCE [LARGE SCALE GENOMIC DNA]</scope>
    <source>
        <strain evidence="6">CGMCC 1.3704</strain>
    </source>
</reference>
<dbReference type="PANTHER" id="PTHR30363:SF44">
    <property type="entry name" value="AGA OPERON TRANSCRIPTIONAL REPRESSOR-RELATED"/>
    <property type="match status" value="1"/>
</dbReference>